<dbReference type="RefSeq" id="WP_091532372.1">
    <property type="nucleotide sequence ID" value="NZ_FOOC01000003.1"/>
</dbReference>
<dbReference type="OrthoDB" id="7063690at2"/>
<name>A0A1I2IFE8_9GAMM</name>
<dbReference type="EMBL" id="FOOC01000003">
    <property type="protein sequence ID" value="SFF40373.1"/>
    <property type="molecule type" value="Genomic_DNA"/>
</dbReference>
<accession>A0A1I2IFE8</accession>
<gene>
    <name evidence="1" type="ORF">SAMN04488120_103251</name>
</gene>
<dbReference type="Proteomes" id="UP000199771">
    <property type="component" value="Unassembled WGS sequence"/>
</dbReference>
<organism evidence="1 2">
    <name type="scientific">Fontimonas thermophila</name>
    <dbReference type="NCBI Taxonomy" id="1076937"/>
    <lineage>
        <taxon>Bacteria</taxon>
        <taxon>Pseudomonadati</taxon>
        <taxon>Pseudomonadota</taxon>
        <taxon>Gammaproteobacteria</taxon>
        <taxon>Nevskiales</taxon>
        <taxon>Nevskiaceae</taxon>
        <taxon>Fontimonas</taxon>
    </lineage>
</organism>
<sequence length="111" mass="12363">MTIQTRHFVLTPEGTIREFTPEQAALIAAGAGRLPEFAGHDLRYLQLTLENVPDSDELRIQTVGARIHFDEHGRLSEAGPPAESEPITRFEHDAVVQWALRDLPAVAPTFH</sequence>
<reference evidence="1 2" key="1">
    <citation type="submission" date="2016-10" db="EMBL/GenBank/DDBJ databases">
        <authorList>
            <person name="de Groot N.N."/>
        </authorList>
    </citation>
    <scope>NUCLEOTIDE SEQUENCE [LARGE SCALE GENOMIC DNA]</scope>
    <source>
        <strain evidence="1 2">DSM 23609</strain>
    </source>
</reference>
<evidence type="ECO:0000313" key="2">
    <source>
        <dbReference type="Proteomes" id="UP000199771"/>
    </source>
</evidence>
<keyword evidence="2" id="KW-1185">Reference proteome</keyword>
<evidence type="ECO:0000313" key="1">
    <source>
        <dbReference type="EMBL" id="SFF40373.1"/>
    </source>
</evidence>
<dbReference type="STRING" id="1076937.SAMN04488120_103251"/>
<protein>
    <submittedName>
        <fullName evidence="1">Uncharacterized protein</fullName>
    </submittedName>
</protein>
<dbReference type="AlphaFoldDB" id="A0A1I2IFE8"/>
<proteinExistence type="predicted"/>